<feature type="domain" description="Outer membrane protein beta-barrel" evidence="4">
    <location>
        <begin position="436"/>
        <end position="800"/>
    </location>
</feature>
<dbReference type="AlphaFoldDB" id="A0A074KXD4"/>
<evidence type="ECO:0000256" key="3">
    <source>
        <dbReference type="ARBA" id="ARBA00023237"/>
    </source>
</evidence>
<dbReference type="InterPro" id="IPR036942">
    <property type="entry name" value="Beta-barrel_TonB_sf"/>
</dbReference>
<dbReference type="SUPFAM" id="SSF56935">
    <property type="entry name" value="Porins"/>
    <property type="match status" value="1"/>
</dbReference>
<name>A0A074KXD4_9BACT</name>
<organism evidence="5 6">
    <name type="scientific">Anditalea andensis</name>
    <dbReference type="NCBI Taxonomy" id="1048983"/>
    <lineage>
        <taxon>Bacteria</taxon>
        <taxon>Pseudomonadati</taxon>
        <taxon>Bacteroidota</taxon>
        <taxon>Cytophagia</taxon>
        <taxon>Cytophagales</taxon>
        <taxon>Cytophagaceae</taxon>
        <taxon>Anditalea</taxon>
    </lineage>
</organism>
<gene>
    <name evidence="5" type="ORF">EL17_02775</name>
</gene>
<dbReference type="GO" id="GO:0009279">
    <property type="term" value="C:cell outer membrane"/>
    <property type="evidence" value="ECO:0007669"/>
    <property type="project" value="UniProtKB-SubCell"/>
</dbReference>
<sequence>MTFFFFCFVFCWEAYGQRELTGTVLEDGSEEPVFGAYVFFKSKEGETLQTAVTDFDGKFKITKPSAKQFIIEITYVGYKTLRKELSDNVEGDLGRFFVEDEGELLEAFEISAPVLSGEVKRDTVSFNASAYKTRPEADADELVRKMPGVIIQDGVIQVQGENVEEILVDGRPFFGDNPAAALKNLPAEVIDRIEFLDRQGDEAQLTGFDDGETVKTINIITKKGRRQGRFGKFYAGYGTDNNYNAGGNMNFFNEAQRLTILGLSNNINRQNFAADELAGAMGGDNRRGGGDGLSVGQQPGITRTNAIGVNFSDEYLDNKLKLSASYLFNDRDNVLNRNSSREYILPNDSLQLYNENRSNQNQSQNHRFNMRIDYRINDHHSLIIRPRLSFEKADALNQLEAINLFDRNNPISQNNNTTISTRENLNFGNSLTYRYRFNKPGRTFSTNIYTGAFNNLNRADLVAVNQNFVTGNLDSLIQFSDNRSSGMNYNVNFTVTEPLTEHAQLRANYRISNNASQTRQEVLRQEQETGIVRLDSTLTNEFDNVYQTQRMGLGYRYNKNNLRIFTDLGYEIADIDSDRIFPGFENTQRTFRNFMPRAVLTYEFNDMSSIRVNYRTNTDAPSIRQLQDVLDNSNPLQISMGNPELNQEYSHRVFTRFRRINPETNRSFMVFFAGSITNNFIGNETFIAPRDTLLQGDVFLSQGGQLSRPVNLDNFWNVRTYVNYGFPISAIRSNMNINSSLRVTNQPGIINGQKNNNTNTVISKGFVLSSNINRNIDFNLSSEGNYNMVRSSLQESLNNNFYQQRSRLDFFWNFAGGFFLSNNVNHLLYTGLGEDFDQSIWLWNMDLGFRFPPSRKAEIKLTVFDLLNQNVSINRNVTDVFIEDVRTQVLRQFFMVTFTYNLRRFGGVNMPL</sequence>
<dbReference type="Pfam" id="PF14905">
    <property type="entry name" value="OMP_b-brl_3"/>
    <property type="match status" value="1"/>
</dbReference>
<protein>
    <recommendedName>
        <fullName evidence="4">Outer membrane protein beta-barrel domain-containing protein</fullName>
    </recommendedName>
</protein>
<comment type="caution">
    <text evidence="5">The sequence shown here is derived from an EMBL/GenBank/DDBJ whole genome shotgun (WGS) entry which is preliminary data.</text>
</comment>
<keyword evidence="2" id="KW-0472">Membrane</keyword>
<dbReference type="Gene3D" id="2.40.170.20">
    <property type="entry name" value="TonB-dependent receptor, beta-barrel domain"/>
    <property type="match status" value="1"/>
</dbReference>
<evidence type="ECO:0000313" key="5">
    <source>
        <dbReference type="EMBL" id="KEO74616.1"/>
    </source>
</evidence>
<evidence type="ECO:0000256" key="2">
    <source>
        <dbReference type="ARBA" id="ARBA00023136"/>
    </source>
</evidence>
<evidence type="ECO:0000259" key="4">
    <source>
        <dbReference type="Pfam" id="PF14905"/>
    </source>
</evidence>
<dbReference type="Gene3D" id="2.60.40.10">
    <property type="entry name" value="Immunoglobulins"/>
    <property type="match status" value="1"/>
</dbReference>
<keyword evidence="3" id="KW-0998">Cell outer membrane</keyword>
<dbReference type="SUPFAM" id="SSF49464">
    <property type="entry name" value="Carboxypeptidase regulatory domain-like"/>
    <property type="match status" value="1"/>
</dbReference>
<dbReference type="STRING" id="1048983.EL17_02775"/>
<reference evidence="5 6" key="1">
    <citation type="submission" date="2014-04" db="EMBL/GenBank/DDBJ databases">
        <title>Characterization and application of a salt tolerant electro-active bacterium.</title>
        <authorList>
            <person name="Yang L."/>
            <person name="Wei S."/>
            <person name="Tay Q.X.M."/>
        </authorList>
    </citation>
    <scope>NUCLEOTIDE SEQUENCE [LARGE SCALE GENOMIC DNA]</scope>
    <source>
        <strain evidence="5 6">LY1</strain>
    </source>
</reference>
<dbReference type="Pfam" id="PF13715">
    <property type="entry name" value="CarbopepD_reg_2"/>
    <property type="match status" value="1"/>
</dbReference>
<dbReference type="EMBL" id="JMIH01000014">
    <property type="protein sequence ID" value="KEO74616.1"/>
    <property type="molecule type" value="Genomic_DNA"/>
</dbReference>
<evidence type="ECO:0000256" key="1">
    <source>
        <dbReference type="ARBA" id="ARBA00004442"/>
    </source>
</evidence>
<keyword evidence="6" id="KW-1185">Reference proteome</keyword>
<accession>A0A074KXD4</accession>
<dbReference type="Proteomes" id="UP000027821">
    <property type="component" value="Unassembled WGS sequence"/>
</dbReference>
<dbReference type="eggNOG" id="COG1629">
    <property type="taxonomic scope" value="Bacteria"/>
</dbReference>
<evidence type="ECO:0000313" key="6">
    <source>
        <dbReference type="Proteomes" id="UP000027821"/>
    </source>
</evidence>
<dbReference type="InterPro" id="IPR041700">
    <property type="entry name" value="OMP_b-brl_3"/>
</dbReference>
<comment type="subcellular location">
    <subcellularLocation>
        <location evidence="1">Cell outer membrane</location>
    </subcellularLocation>
</comment>
<dbReference type="InterPro" id="IPR013783">
    <property type="entry name" value="Ig-like_fold"/>
</dbReference>
<proteinExistence type="predicted"/>
<dbReference type="InterPro" id="IPR008969">
    <property type="entry name" value="CarboxyPept-like_regulatory"/>
</dbReference>